<dbReference type="Proteomes" id="UP000463388">
    <property type="component" value="Unassembled WGS sequence"/>
</dbReference>
<feature type="transmembrane region" description="Helical" evidence="4">
    <location>
        <begin position="70"/>
        <end position="89"/>
    </location>
</feature>
<dbReference type="InterPro" id="IPR036388">
    <property type="entry name" value="WH-like_DNA-bd_sf"/>
</dbReference>
<feature type="transmembrane region" description="Helical" evidence="4">
    <location>
        <begin position="304"/>
        <end position="328"/>
    </location>
</feature>
<keyword evidence="4" id="KW-0472">Membrane</keyword>
<gene>
    <name evidence="6" type="ORF">GKZ27_01960</name>
</gene>
<dbReference type="InterPro" id="IPR016032">
    <property type="entry name" value="Sig_transdc_resp-reg_C-effctor"/>
</dbReference>
<feature type="transmembrane region" description="Helical" evidence="4">
    <location>
        <begin position="340"/>
        <end position="364"/>
    </location>
</feature>
<feature type="transmembrane region" description="Helical" evidence="4">
    <location>
        <begin position="159"/>
        <end position="177"/>
    </location>
</feature>
<dbReference type="Pfam" id="PF00196">
    <property type="entry name" value="GerE"/>
    <property type="match status" value="1"/>
</dbReference>
<organism evidence="6 7">
    <name type="scientific">Adlercreutzia mucosicola</name>
    <dbReference type="NCBI Taxonomy" id="580026"/>
    <lineage>
        <taxon>Bacteria</taxon>
        <taxon>Bacillati</taxon>
        <taxon>Actinomycetota</taxon>
        <taxon>Coriobacteriia</taxon>
        <taxon>Eggerthellales</taxon>
        <taxon>Eggerthellaceae</taxon>
        <taxon>Adlercreutzia</taxon>
    </lineage>
</organism>
<feature type="transmembrane region" description="Helical" evidence="4">
    <location>
        <begin position="101"/>
        <end position="119"/>
    </location>
</feature>
<dbReference type="PANTHER" id="PTHR44688">
    <property type="entry name" value="DNA-BINDING TRANSCRIPTIONAL ACTIVATOR DEVR_DOSR"/>
    <property type="match status" value="1"/>
</dbReference>
<evidence type="ECO:0000256" key="3">
    <source>
        <dbReference type="ARBA" id="ARBA00023163"/>
    </source>
</evidence>
<keyword evidence="7" id="KW-1185">Reference proteome</keyword>
<keyword evidence="2" id="KW-0238">DNA-binding</keyword>
<name>A0A6N8JMD9_9ACTN</name>
<dbReference type="InterPro" id="IPR000792">
    <property type="entry name" value="Tscrpt_reg_LuxR_C"/>
</dbReference>
<evidence type="ECO:0000259" key="5">
    <source>
        <dbReference type="PROSITE" id="PS50043"/>
    </source>
</evidence>
<sequence length="490" mass="52445">MPEETQWAVRIASRGDDNAGGGLIADVAQTMAAYRARMSVYYLGSTLLVVVVLLTHFSNGSMALVGGVTYADFMCLAGIVCAAAVLVGRRPLRHRRVVRRLLVALTLVAAATFLLSSLAPLSVRSWFLTVSAVAGGAFVAAASIFWFDYFADVPLEETLISLAICLIGGCAISWFLLGVLPSRLIVGVLTLILAAGGVLAGALGRDAESRRDDDRQKLEVQSPIMLLITVAMLCFACMFSLSLGGRMLWHSEDVWLFVAPAALMVLVVVLFFKRIEIGALLHLALILALVSVLLSSFFPLDASVLLVVATNGFVITISLAIVFMLKLAKNTARAPHEMGALLLIAVFAGSIAGRGIAEIVLVHADDSARAAVAAGAVVLLVISVVASLNSKSLMNIARRTLAKARSEEDEQVAYRRRVQQLASDSGLGSRESEALFLLLEGCTAREVAEKMFVADGTAKAHIRHVYQKLDVHDRESLFGVVRQAVEQREA</sequence>
<accession>A0A6N8JMD9</accession>
<reference evidence="6 7" key="1">
    <citation type="submission" date="2019-12" db="EMBL/GenBank/DDBJ databases">
        <title>Microbes associate with the intestines of laboratory mice.</title>
        <authorList>
            <person name="Navarre W."/>
            <person name="Wong E."/>
        </authorList>
    </citation>
    <scope>NUCLEOTIDE SEQUENCE [LARGE SCALE GENOMIC DNA]</scope>
    <source>
        <strain evidence="6 7">NM66_B29</strain>
    </source>
</reference>
<protein>
    <recommendedName>
        <fullName evidence="5">HTH luxR-type domain-containing protein</fullName>
    </recommendedName>
</protein>
<keyword evidence="4" id="KW-0812">Transmembrane</keyword>
<evidence type="ECO:0000313" key="6">
    <source>
        <dbReference type="EMBL" id="MVX60237.1"/>
    </source>
</evidence>
<dbReference type="SMART" id="SM00421">
    <property type="entry name" value="HTH_LUXR"/>
    <property type="match status" value="1"/>
</dbReference>
<feature type="transmembrane region" description="Helical" evidence="4">
    <location>
        <begin position="370"/>
        <end position="389"/>
    </location>
</feature>
<feature type="domain" description="HTH luxR-type" evidence="5">
    <location>
        <begin position="420"/>
        <end position="485"/>
    </location>
</feature>
<feature type="transmembrane region" description="Helical" evidence="4">
    <location>
        <begin position="40"/>
        <end position="58"/>
    </location>
</feature>
<dbReference type="Gene3D" id="1.10.10.10">
    <property type="entry name" value="Winged helix-like DNA-binding domain superfamily/Winged helix DNA-binding domain"/>
    <property type="match status" value="1"/>
</dbReference>
<evidence type="ECO:0000256" key="1">
    <source>
        <dbReference type="ARBA" id="ARBA00023015"/>
    </source>
</evidence>
<dbReference type="GO" id="GO:0003677">
    <property type="term" value="F:DNA binding"/>
    <property type="evidence" value="ECO:0007669"/>
    <property type="project" value="UniProtKB-KW"/>
</dbReference>
<feature type="transmembrane region" description="Helical" evidence="4">
    <location>
        <begin position="125"/>
        <end position="147"/>
    </location>
</feature>
<keyword evidence="4" id="KW-1133">Transmembrane helix</keyword>
<feature type="transmembrane region" description="Helical" evidence="4">
    <location>
        <begin position="254"/>
        <end position="272"/>
    </location>
</feature>
<dbReference type="GO" id="GO:0006355">
    <property type="term" value="P:regulation of DNA-templated transcription"/>
    <property type="evidence" value="ECO:0007669"/>
    <property type="project" value="InterPro"/>
</dbReference>
<dbReference type="EMBL" id="WSRR01000003">
    <property type="protein sequence ID" value="MVX60237.1"/>
    <property type="molecule type" value="Genomic_DNA"/>
</dbReference>
<keyword evidence="1" id="KW-0805">Transcription regulation</keyword>
<evidence type="ECO:0000313" key="7">
    <source>
        <dbReference type="Proteomes" id="UP000463388"/>
    </source>
</evidence>
<dbReference type="PROSITE" id="PS50043">
    <property type="entry name" value="HTH_LUXR_2"/>
    <property type="match status" value="1"/>
</dbReference>
<proteinExistence type="predicted"/>
<dbReference type="CDD" id="cd06170">
    <property type="entry name" value="LuxR_C_like"/>
    <property type="match status" value="1"/>
</dbReference>
<dbReference type="SUPFAM" id="SSF46894">
    <property type="entry name" value="C-terminal effector domain of the bipartite response regulators"/>
    <property type="match status" value="1"/>
</dbReference>
<feature type="transmembrane region" description="Helical" evidence="4">
    <location>
        <begin position="183"/>
        <end position="203"/>
    </location>
</feature>
<feature type="transmembrane region" description="Helical" evidence="4">
    <location>
        <begin position="224"/>
        <end position="242"/>
    </location>
</feature>
<feature type="transmembrane region" description="Helical" evidence="4">
    <location>
        <begin position="279"/>
        <end position="298"/>
    </location>
</feature>
<keyword evidence="3" id="KW-0804">Transcription</keyword>
<evidence type="ECO:0000256" key="2">
    <source>
        <dbReference type="ARBA" id="ARBA00023125"/>
    </source>
</evidence>
<dbReference type="PANTHER" id="PTHR44688:SF16">
    <property type="entry name" value="DNA-BINDING TRANSCRIPTIONAL ACTIVATOR DEVR_DOSR"/>
    <property type="match status" value="1"/>
</dbReference>
<evidence type="ECO:0000256" key="4">
    <source>
        <dbReference type="SAM" id="Phobius"/>
    </source>
</evidence>
<dbReference type="PRINTS" id="PR00038">
    <property type="entry name" value="HTHLUXR"/>
</dbReference>
<dbReference type="AlphaFoldDB" id="A0A6N8JMD9"/>
<comment type="caution">
    <text evidence="6">The sequence shown here is derived from an EMBL/GenBank/DDBJ whole genome shotgun (WGS) entry which is preliminary data.</text>
</comment>